<comment type="caution">
    <text evidence="1">The sequence shown here is derived from an EMBL/GenBank/DDBJ whole genome shotgun (WGS) entry which is preliminary data.</text>
</comment>
<reference evidence="1 2" key="1">
    <citation type="submission" date="2021-06" db="EMBL/GenBank/DDBJ databases">
        <title>Caerostris extrusa draft genome.</title>
        <authorList>
            <person name="Kono N."/>
            <person name="Arakawa K."/>
        </authorList>
    </citation>
    <scope>NUCLEOTIDE SEQUENCE [LARGE SCALE GENOMIC DNA]</scope>
</reference>
<accession>A0AAV4MFB0</accession>
<evidence type="ECO:0000313" key="2">
    <source>
        <dbReference type="Proteomes" id="UP001054945"/>
    </source>
</evidence>
<evidence type="ECO:0000313" key="1">
    <source>
        <dbReference type="EMBL" id="GIX70530.1"/>
    </source>
</evidence>
<keyword evidence="2" id="KW-1185">Reference proteome</keyword>
<name>A0AAV4MFB0_CAEEX</name>
<protein>
    <submittedName>
        <fullName evidence="1">Uncharacterized protein</fullName>
    </submittedName>
</protein>
<dbReference type="Proteomes" id="UP001054945">
    <property type="component" value="Unassembled WGS sequence"/>
</dbReference>
<proteinExistence type="predicted"/>
<gene>
    <name evidence="1" type="ORF">CEXT_538491</name>
</gene>
<dbReference type="AlphaFoldDB" id="A0AAV4MFB0"/>
<organism evidence="1 2">
    <name type="scientific">Caerostris extrusa</name>
    <name type="common">Bark spider</name>
    <name type="synonym">Caerostris bankana</name>
    <dbReference type="NCBI Taxonomy" id="172846"/>
    <lineage>
        <taxon>Eukaryota</taxon>
        <taxon>Metazoa</taxon>
        <taxon>Ecdysozoa</taxon>
        <taxon>Arthropoda</taxon>
        <taxon>Chelicerata</taxon>
        <taxon>Arachnida</taxon>
        <taxon>Araneae</taxon>
        <taxon>Araneomorphae</taxon>
        <taxon>Entelegynae</taxon>
        <taxon>Araneoidea</taxon>
        <taxon>Araneidae</taxon>
        <taxon>Caerostris</taxon>
    </lineage>
</organism>
<sequence>MFPCGILNAQRYRDDSLDSLVCPYAVAIDDTFILQTANAIHHIDFLMHQFLEEESIPEMTSTLSQQ</sequence>
<dbReference type="EMBL" id="BPLR01019683">
    <property type="protein sequence ID" value="GIX70530.1"/>
    <property type="molecule type" value="Genomic_DNA"/>
</dbReference>